<keyword evidence="4" id="KW-1185">Reference proteome</keyword>
<organism evidence="4 5">
    <name type="scientific">Mesocricetus auratus</name>
    <name type="common">Golden hamster</name>
    <dbReference type="NCBI Taxonomy" id="10036"/>
    <lineage>
        <taxon>Eukaryota</taxon>
        <taxon>Metazoa</taxon>
        <taxon>Chordata</taxon>
        <taxon>Craniata</taxon>
        <taxon>Vertebrata</taxon>
        <taxon>Euteleostomi</taxon>
        <taxon>Mammalia</taxon>
        <taxon>Eutheria</taxon>
        <taxon>Euarchontoglires</taxon>
        <taxon>Glires</taxon>
        <taxon>Rodentia</taxon>
        <taxon>Myomorpha</taxon>
        <taxon>Muroidea</taxon>
        <taxon>Cricetidae</taxon>
        <taxon>Cricetinae</taxon>
        <taxon>Mesocricetus</taxon>
    </lineage>
</organism>
<evidence type="ECO:0000313" key="5">
    <source>
        <dbReference type="RefSeq" id="XP_040596952.1"/>
    </source>
</evidence>
<dbReference type="RefSeq" id="XP_040596952.1">
    <property type="nucleotide sequence ID" value="XM_040741018.1"/>
</dbReference>
<dbReference type="InterPro" id="IPR050694">
    <property type="entry name" value="LRRC14/PRAME"/>
</dbReference>
<dbReference type="InterPro" id="IPR026271">
    <property type="entry name" value="PRAME"/>
</dbReference>
<sequence length="503" mass="57939">MKEKRGMPKRIYSLHLSIEPVYVKDRMSSPSSLKLLAIKSLLKDEALTISALKILPMELFPPVFKVAFDGKQTNILRDMVAAWPFRCLPVGALMKSPDLEILKAVLDGLDLLLKQKDRPRRCKLEVLDLRDAQHIFWNVWAGSENGVCSADVLSESQSVVHHPILQGKQVVSVMMNLSLMSKDLCKSLKYFYWWAKQRKDVLQLNCEKLAFGVLPVYKPLMLLEVFEPSSIKELEVNASWDLRTLAMFAPGLGQMRNLQKLLVNEIFMPSELFRNGEFEEWCFTEIIFQFSQLNKLQHLYLNGFFFLEERLDQVLRNLESPLEIFAITRCMLSESDMMYLCQCPSVHQLVHLDLSGVNFLNLSHTLGRLLERLRATLRTLELKGCMLMDLQIGVLLPALSQCSQLVMVNFENNFLSVSSLQKLLQHTANLKQLTLEMYPAPNEVYDDIGDILPDRFTQHCSELLERLRGVREPKEIYFVSNRCHDCQGFCVYDQEASLCSCWE</sequence>
<dbReference type="Gene3D" id="3.80.10.10">
    <property type="entry name" value="Ribonuclease Inhibitor"/>
    <property type="match status" value="1"/>
</dbReference>
<gene>
    <name evidence="5" type="primary">LOC121138272</name>
</gene>
<comment type="similarity">
    <text evidence="1">Belongs to the PRAME family.</text>
</comment>
<keyword evidence="3" id="KW-0677">Repeat</keyword>
<evidence type="ECO:0000256" key="3">
    <source>
        <dbReference type="ARBA" id="ARBA00022737"/>
    </source>
</evidence>
<evidence type="ECO:0000256" key="2">
    <source>
        <dbReference type="ARBA" id="ARBA00022614"/>
    </source>
</evidence>
<dbReference type="PANTHER" id="PTHR14224:SF108">
    <property type="entry name" value="PRAME LIKE 11-RELATED"/>
    <property type="match status" value="1"/>
</dbReference>
<keyword evidence="2" id="KW-0433">Leucine-rich repeat</keyword>
<dbReference type="InterPro" id="IPR032675">
    <property type="entry name" value="LRR_dom_sf"/>
</dbReference>
<reference evidence="5" key="1">
    <citation type="submission" date="2025-08" db="UniProtKB">
        <authorList>
            <consortium name="RefSeq"/>
        </authorList>
    </citation>
    <scope>IDENTIFICATION</scope>
    <source>
        <tissue evidence="5">Liver</tissue>
    </source>
</reference>
<proteinExistence type="inferred from homology"/>
<evidence type="ECO:0000313" key="4">
    <source>
        <dbReference type="Proteomes" id="UP000886700"/>
    </source>
</evidence>
<accession>A0ABM2X212</accession>
<dbReference type="PIRSF" id="PIRSF038286">
    <property type="entry name" value="PRAME"/>
    <property type="match status" value="1"/>
</dbReference>
<dbReference type="Proteomes" id="UP000886700">
    <property type="component" value="Unplaced"/>
</dbReference>
<name>A0ABM2X212_MESAU</name>
<dbReference type="SUPFAM" id="SSF52047">
    <property type="entry name" value="RNI-like"/>
    <property type="match status" value="1"/>
</dbReference>
<dbReference type="GeneID" id="121138272"/>
<protein>
    <submittedName>
        <fullName evidence="5">PRAME family member 12-like</fullName>
    </submittedName>
</protein>
<dbReference type="PANTHER" id="PTHR14224">
    <property type="entry name" value="SIMILAR TO PREFERENTIALLY EXPRESSED ANTIGEN IN MELANOMA-LIKE 3"/>
    <property type="match status" value="1"/>
</dbReference>
<evidence type="ECO:0000256" key="1">
    <source>
        <dbReference type="ARBA" id="ARBA00009608"/>
    </source>
</evidence>